<dbReference type="InterPro" id="IPR004188">
    <property type="entry name" value="Phe-tRNA_ligase_II_N"/>
</dbReference>
<comment type="subcellular location">
    <subcellularLocation>
        <location evidence="1 13">Cytoplasm</location>
    </subcellularLocation>
</comment>
<evidence type="ECO:0000256" key="10">
    <source>
        <dbReference type="ARBA" id="ARBA00022917"/>
    </source>
</evidence>
<dbReference type="PROSITE" id="PS50862">
    <property type="entry name" value="AA_TRNA_LIGASE_II"/>
    <property type="match status" value="1"/>
</dbReference>
<evidence type="ECO:0000256" key="4">
    <source>
        <dbReference type="ARBA" id="ARBA00022490"/>
    </source>
</evidence>
<reference evidence="15 16" key="1">
    <citation type="submission" date="2016-11" db="EMBL/GenBank/DDBJ databases">
        <title>Comparative genomics of Acidibacillus ferroxidans species.</title>
        <authorList>
            <person name="Oliveira G."/>
            <person name="Nunes G."/>
            <person name="Oliveira R."/>
            <person name="Araujo F."/>
            <person name="Salim A."/>
            <person name="Scholte L."/>
            <person name="Morais D."/>
            <person name="Nancucheo I."/>
            <person name="Johnson D.B."/>
            <person name="Grail B."/>
            <person name="Bittencourt J."/>
            <person name="Valadares R."/>
        </authorList>
    </citation>
    <scope>NUCLEOTIDE SEQUENCE [LARGE SCALE GENOMIC DNA]</scope>
    <source>
        <strain evidence="15 16">Y002</strain>
    </source>
</reference>
<keyword evidence="16" id="KW-1185">Reference proteome</keyword>
<evidence type="ECO:0000256" key="6">
    <source>
        <dbReference type="ARBA" id="ARBA00022723"/>
    </source>
</evidence>
<evidence type="ECO:0000256" key="8">
    <source>
        <dbReference type="ARBA" id="ARBA00022840"/>
    </source>
</evidence>
<protein>
    <recommendedName>
        <fullName evidence="13">Phenylalanine--tRNA ligase alpha subunit</fullName>
        <ecNumber evidence="13">6.1.1.20</ecNumber>
    </recommendedName>
    <alternativeName>
        <fullName evidence="13">Phenylalanyl-tRNA synthetase alpha subunit</fullName>
        <shortName evidence="13">PheRS</shortName>
    </alternativeName>
</protein>
<evidence type="ECO:0000256" key="2">
    <source>
        <dbReference type="ARBA" id="ARBA00010207"/>
    </source>
</evidence>
<evidence type="ECO:0000256" key="1">
    <source>
        <dbReference type="ARBA" id="ARBA00004496"/>
    </source>
</evidence>
<dbReference type="InterPro" id="IPR004529">
    <property type="entry name" value="Phe-tRNA-synth_IIc_asu"/>
</dbReference>
<dbReference type="Proteomes" id="UP000245380">
    <property type="component" value="Unassembled WGS sequence"/>
</dbReference>
<dbReference type="HAMAP" id="MF_00281">
    <property type="entry name" value="Phe_tRNA_synth_alpha1"/>
    <property type="match status" value="1"/>
</dbReference>
<keyword evidence="6 13" id="KW-0479">Metal-binding</keyword>
<evidence type="ECO:0000256" key="7">
    <source>
        <dbReference type="ARBA" id="ARBA00022741"/>
    </source>
</evidence>
<dbReference type="GO" id="GO:0000049">
    <property type="term" value="F:tRNA binding"/>
    <property type="evidence" value="ECO:0007669"/>
    <property type="project" value="InterPro"/>
</dbReference>
<gene>
    <name evidence="13" type="primary">pheS</name>
    <name evidence="15" type="ORF">BM613_02990</name>
</gene>
<dbReference type="RefSeq" id="WP_109429697.1">
    <property type="nucleotide sequence ID" value="NZ_MPDK01000003.1"/>
</dbReference>
<dbReference type="PANTHER" id="PTHR11538">
    <property type="entry name" value="PHENYLALANYL-TRNA SYNTHETASE"/>
    <property type="match status" value="1"/>
</dbReference>
<dbReference type="GO" id="GO:0005524">
    <property type="term" value="F:ATP binding"/>
    <property type="evidence" value="ECO:0007669"/>
    <property type="project" value="UniProtKB-UniRule"/>
</dbReference>
<comment type="catalytic activity">
    <reaction evidence="12 13">
        <text>tRNA(Phe) + L-phenylalanine + ATP = L-phenylalanyl-tRNA(Phe) + AMP + diphosphate + H(+)</text>
        <dbReference type="Rhea" id="RHEA:19413"/>
        <dbReference type="Rhea" id="RHEA-COMP:9668"/>
        <dbReference type="Rhea" id="RHEA-COMP:9699"/>
        <dbReference type="ChEBI" id="CHEBI:15378"/>
        <dbReference type="ChEBI" id="CHEBI:30616"/>
        <dbReference type="ChEBI" id="CHEBI:33019"/>
        <dbReference type="ChEBI" id="CHEBI:58095"/>
        <dbReference type="ChEBI" id="CHEBI:78442"/>
        <dbReference type="ChEBI" id="CHEBI:78531"/>
        <dbReference type="ChEBI" id="CHEBI:456215"/>
        <dbReference type="EC" id="6.1.1.20"/>
    </reaction>
</comment>
<evidence type="ECO:0000256" key="9">
    <source>
        <dbReference type="ARBA" id="ARBA00022842"/>
    </source>
</evidence>
<keyword evidence="8 13" id="KW-0067">ATP-binding</keyword>
<keyword evidence="11 13" id="KW-0030">Aminoacyl-tRNA synthetase</keyword>
<sequence length="346" mass="39637">MKERLLKLQMQALAALEEVQGLEELEAWRVGYLGKKGELSSVLRAMGTLDATERPLVGQIANDVRINLEQAHKKQKEALQMVALQKREAQEKIDITLPGRMQWLGAAHPLHKVIRRIEDIFLGFGFTIAEGPEVELDYYNFEALNLPKDHPARDMQDTFYITEEILMRTHTSPVQARTLQARYPELPIRIIVPGRVYRRDDDDATHSHAFMQIEGLVVDRGVRMSDLKGMLLEFAREMFGQNQEIRLRPSFFPFTEPSAELDILCIYCGGSGCRTCKHTGFIEILGCGMVHPNVLEMQGYDARELSGFAFGMGVERIAMLMYRVEDIRQFYQNDVRLLEQFSTLAR</sequence>
<dbReference type="InterPro" id="IPR006195">
    <property type="entry name" value="aa-tRNA-synth_II"/>
</dbReference>
<dbReference type="AlphaFoldDB" id="A0A2U3DB53"/>
<dbReference type="FunFam" id="3.30.930.10:FF:000003">
    <property type="entry name" value="Phenylalanine--tRNA ligase alpha subunit"/>
    <property type="match status" value="1"/>
</dbReference>
<dbReference type="OrthoDB" id="9800719at2"/>
<keyword evidence="5 13" id="KW-0436">Ligase</keyword>
<keyword evidence="4 13" id="KW-0963">Cytoplasm</keyword>
<dbReference type="EC" id="6.1.1.20" evidence="13"/>
<dbReference type="PANTHER" id="PTHR11538:SF41">
    <property type="entry name" value="PHENYLALANINE--TRNA LIGASE, MITOCHONDRIAL"/>
    <property type="match status" value="1"/>
</dbReference>
<name>A0A2U3DB53_SULT2</name>
<dbReference type="SUPFAM" id="SSF55681">
    <property type="entry name" value="Class II aaRS and biotin synthetases"/>
    <property type="match status" value="1"/>
</dbReference>
<dbReference type="GO" id="GO:0000287">
    <property type="term" value="F:magnesium ion binding"/>
    <property type="evidence" value="ECO:0007669"/>
    <property type="project" value="UniProtKB-UniRule"/>
</dbReference>
<evidence type="ECO:0000313" key="15">
    <source>
        <dbReference type="EMBL" id="PWI58504.1"/>
    </source>
</evidence>
<comment type="cofactor">
    <cofactor evidence="13">
        <name>Mg(2+)</name>
        <dbReference type="ChEBI" id="CHEBI:18420"/>
    </cofactor>
    <text evidence="13">Binds 2 magnesium ions per tetramer.</text>
</comment>
<feature type="binding site" evidence="13">
    <location>
        <position position="256"/>
    </location>
    <ligand>
        <name>Mg(2+)</name>
        <dbReference type="ChEBI" id="CHEBI:18420"/>
        <note>shared with beta subunit</note>
    </ligand>
</feature>
<dbReference type="InterPro" id="IPR022911">
    <property type="entry name" value="Phe_tRNA_ligase_alpha1_bac"/>
</dbReference>
<evidence type="ECO:0000313" key="16">
    <source>
        <dbReference type="Proteomes" id="UP000245380"/>
    </source>
</evidence>
<dbReference type="Pfam" id="PF01409">
    <property type="entry name" value="tRNA-synt_2d"/>
    <property type="match status" value="1"/>
</dbReference>
<dbReference type="GO" id="GO:0140096">
    <property type="term" value="F:catalytic activity, acting on a protein"/>
    <property type="evidence" value="ECO:0007669"/>
    <property type="project" value="UniProtKB-ARBA"/>
</dbReference>
<comment type="subunit">
    <text evidence="3 13">Tetramer of two alpha and two beta subunits.</text>
</comment>
<comment type="similarity">
    <text evidence="2 13">Belongs to the class-II aminoacyl-tRNA synthetase family. Phe-tRNA synthetase alpha subunit type 1 subfamily.</text>
</comment>
<dbReference type="Gene3D" id="3.30.930.10">
    <property type="entry name" value="Bira Bifunctional Protein, Domain 2"/>
    <property type="match status" value="1"/>
</dbReference>
<dbReference type="NCBIfam" id="TIGR00468">
    <property type="entry name" value="pheS"/>
    <property type="match status" value="1"/>
</dbReference>
<dbReference type="InterPro" id="IPR010978">
    <property type="entry name" value="tRNA-bd_arm"/>
</dbReference>
<proteinExistence type="inferred from homology"/>
<dbReference type="Pfam" id="PF02912">
    <property type="entry name" value="Phe_tRNA-synt_N"/>
    <property type="match status" value="1"/>
</dbReference>
<dbReference type="InterPro" id="IPR045864">
    <property type="entry name" value="aa-tRNA-synth_II/BPL/LPL"/>
</dbReference>
<dbReference type="InterPro" id="IPR002319">
    <property type="entry name" value="Phenylalanyl-tRNA_Synthase"/>
</dbReference>
<comment type="caution">
    <text evidence="15">The sequence shown here is derived from an EMBL/GenBank/DDBJ whole genome shotgun (WGS) entry which is preliminary data.</text>
</comment>
<dbReference type="GO" id="GO:0004826">
    <property type="term" value="F:phenylalanine-tRNA ligase activity"/>
    <property type="evidence" value="ECO:0007669"/>
    <property type="project" value="UniProtKB-UniRule"/>
</dbReference>
<evidence type="ECO:0000256" key="12">
    <source>
        <dbReference type="ARBA" id="ARBA00049255"/>
    </source>
</evidence>
<keyword evidence="9 13" id="KW-0460">Magnesium</keyword>
<accession>A0A2U3DB53</accession>
<feature type="domain" description="Aminoacyl-transfer RNA synthetases class-II family profile" evidence="14">
    <location>
        <begin position="112"/>
        <end position="340"/>
    </location>
</feature>
<evidence type="ECO:0000256" key="5">
    <source>
        <dbReference type="ARBA" id="ARBA00022598"/>
    </source>
</evidence>
<evidence type="ECO:0000256" key="11">
    <source>
        <dbReference type="ARBA" id="ARBA00023146"/>
    </source>
</evidence>
<dbReference type="GO" id="GO:0006432">
    <property type="term" value="P:phenylalanyl-tRNA aminoacylation"/>
    <property type="evidence" value="ECO:0007669"/>
    <property type="project" value="UniProtKB-UniRule"/>
</dbReference>
<keyword evidence="10 13" id="KW-0648">Protein biosynthesis</keyword>
<organism evidence="15 16">
    <name type="scientific">Sulfoacidibacillus thermotolerans</name>
    <name type="common">Acidibacillus sulfuroxidans</name>
    <dbReference type="NCBI Taxonomy" id="1765684"/>
    <lineage>
        <taxon>Bacteria</taxon>
        <taxon>Bacillati</taxon>
        <taxon>Bacillota</taxon>
        <taxon>Bacilli</taxon>
        <taxon>Bacillales</taxon>
        <taxon>Alicyclobacillaceae</taxon>
        <taxon>Sulfoacidibacillus</taxon>
    </lineage>
</organism>
<evidence type="ECO:0000256" key="3">
    <source>
        <dbReference type="ARBA" id="ARBA00011209"/>
    </source>
</evidence>
<dbReference type="CDD" id="cd00496">
    <property type="entry name" value="PheRS_alpha_core"/>
    <property type="match status" value="1"/>
</dbReference>
<dbReference type="EMBL" id="MPDK01000003">
    <property type="protein sequence ID" value="PWI58504.1"/>
    <property type="molecule type" value="Genomic_DNA"/>
</dbReference>
<dbReference type="GO" id="GO:0005737">
    <property type="term" value="C:cytoplasm"/>
    <property type="evidence" value="ECO:0007669"/>
    <property type="project" value="UniProtKB-SubCell"/>
</dbReference>
<dbReference type="SUPFAM" id="SSF46589">
    <property type="entry name" value="tRNA-binding arm"/>
    <property type="match status" value="1"/>
</dbReference>
<keyword evidence="7 13" id="KW-0547">Nucleotide-binding</keyword>
<evidence type="ECO:0000259" key="14">
    <source>
        <dbReference type="PROSITE" id="PS50862"/>
    </source>
</evidence>
<dbReference type="GO" id="GO:0016740">
    <property type="term" value="F:transferase activity"/>
    <property type="evidence" value="ECO:0007669"/>
    <property type="project" value="UniProtKB-ARBA"/>
</dbReference>
<evidence type="ECO:0000256" key="13">
    <source>
        <dbReference type="HAMAP-Rule" id="MF_00281"/>
    </source>
</evidence>